<proteinExistence type="predicted"/>
<dbReference type="InterPro" id="IPR000626">
    <property type="entry name" value="Ubiquitin-like_dom"/>
</dbReference>
<feature type="region of interest" description="Disordered" evidence="1">
    <location>
        <begin position="159"/>
        <end position="548"/>
    </location>
</feature>
<feature type="domain" description="Ubiquitin-like" evidence="2">
    <location>
        <begin position="597"/>
        <end position="664"/>
    </location>
</feature>
<evidence type="ECO:0000256" key="1">
    <source>
        <dbReference type="SAM" id="MobiDB-lite"/>
    </source>
</evidence>
<dbReference type="GO" id="GO:0043130">
    <property type="term" value="F:ubiquitin binding"/>
    <property type="evidence" value="ECO:0007669"/>
    <property type="project" value="TreeGrafter"/>
</dbReference>
<feature type="compositionally biased region" description="Basic and acidic residues" evidence="1">
    <location>
        <begin position="592"/>
        <end position="604"/>
    </location>
</feature>
<dbReference type="Pfam" id="PF00240">
    <property type="entry name" value="ubiquitin"/>
    <property type="match status" value="1"/>
</dbReference>
<evidence type="ECO:0000313" key="3">
    <source>
        <dbReference type="EMBL" id="CAD7697308.1"/>
    </source>
</evidence>
<name>A0A8S1ISV5_9CHLO</name>
<dbReference type="GO" id="GO:0005654">
    <property type="term" value="C:nucleoplasm"/>
    <property type="evidence" value="ECO:0007669"/>
    <property type="project" value="TreeGrafter"/>
</dbReference>
<dbReference type="InterPro" id="IPR029071">
    <property type="entry name" value="Ubiquitin-like_domsf"/>
</dbReference>
<feature type="compositionally biased region" description="Basic and acidic residues" evidence="1">
    <location>
        <begin position="262"/>
        <end position="271"/>
    </location>
</feature>
<dbReference type="PROSITE" id="PS50053">
    <property type="entry name" value="UBIQUITIN_2"/>
    <property type="match status" value="1"/>
</dbReference>
<evidence type="ECO:0000259" key="2">
    <source>
        <dbReference type="PROSITE" id="PS50053"/>
    </source>
</evidence>
<dbReference type="InterPro" id="IPR019956">
    <property type="entry name" value="Ubiquitin_dom"/>
</dbReference>
<feature type="region of interest" description="Disordered" evidence="1">
    <location>
        <begin position="564"/>
        <end position="604"/>
    </location>
</feature>
<dbReference type="Proteomes" id="UP000708148">
    <property type="component" value="Unassembled WGS sequence"/>
</dbReference>
<feature type="compositionally biased region" description="Basic and acidic residues" evidence="1">
    <location>
        <begin position="359"/>
        <end position="497"/>
    </location>
</feature>
<dbReference type="SUPFAM" id="SSF54236">
    <property type="entry name" value="Ubiquitin-like"/>
    <property type="match status" value="1"/>
</dbReference>
<dbReference type="SMART" id="SM00213">
    <property type="entry name" value="UBQ"/>
    <property type="match status" value="1"/>
</dbReference>
<dbReference type="AlphaFoldDB" id="A0A8S1ISV5"/>
<dbReference type="GO" id="GO:0070628">
    <property type="term" value="F:proteasome binding"/>
    <property type="evidence" value="ECO:0007669"/>
    <property type="project" value="TreeGrafter"/>
</dbReference>
<dbReference type="CDD" id="cd17039">
    <property type="entry name" value="Ubl_ubiquitin_like"/>
    <property type="match status" value="1"/>
</dbReference>
<gene>
    <name evidence="3" type="ORF">OSTQU699_LOCUS2669</name>
</gene>
<dbReference type="Gene3D" id="3.10.20.90">
    <property type="entry name" value="Phosphatidylinositol 3-kinase Catalytic Subunit, Chain A, domain 1"/>
    <property type="match status" value="1"/>
</dbReference>
<dbReference type="GO" id="GO:0031593">
    <property type="term" value="F:polyubiquitin modification-dependent protein binding"/>
    <property type="evidence" value="ECO:0007669"/>
    <property type="project" value="TreeGrafter"/>
</dbReference>
<reference evidence="3" key="1">
    <citation type="submission" date="2020-12" db="EMBL/GenBank/DDBJ databases">
        <authorList>
            <person name="Iha C."/>
        </authorList>
    </citation>
    <scope>NUCLEOTIDE SEQUENCE</scope>
</reference>
<dbReference type="PANTHER" id="PTHR10621:SF0">
    <property type="entry name" value="UV EXCISION REPAIR PROTEIN RAD23"/>
    <property type="match status" value="1"/>
</dbReference>
<comment type="caution">
    <text evidence="3">The sequence shown here is derived from an EMBL/GenBank/DDBJ whole genome shotgun (WGS) entry which is preliminary data.</text>
</comment>
<keyword evidence="4" id="KW-1185">Reference proteome</keyword>
<dbReference type="EMBL" id="CAJHUC010000640">
    <property type="protein sequence ID" value="CAD7697308.1"/>
    <property type="molecule type" value="Genomic_DNA"/>
</dbReference>
<accession>A0A8S1ISV5</accession>
<dbReference type="OrthoDB" id="577744at2759"/>
<protein>
    <recommendedName>
        <fullName evidence="2">Ubiquitin-like domain-containing protein</fullName>
    </recommendedName>
</protein>
<organism evidence="3 4">
    <name type="scientific">Ostreobium quekettii</name>
    <dbReference type="NCBI Taxonomy" id="121088"/>
    <lineage>
        <taxon>Eukaryota</taxon>
        <taxon>Viridiplantae</taxon>
        <taxon>Chlorophyta</taxon>
        <taxon>core chlorophytes</taxon>
        <taxon>Ulvophyceae</taxon>
        <taxon>TCBD clade</taxon>
        <taxon>Bryopsidales</taxon>
        <taxon>Ostreobineae</taxon>
        <taxon>Ostreobiaceae</taxon>
        <taxon>Ostreobium</taxon>
    </lineage>
</organism>
<dbReference type="GO" id="GO:0005829">
    <property type="term" value="C:cytosol"/>
    <property type="evidence" value="ECO:0007669"/>
    <property type="project" value="TreeGrafter"/>
</dbReference>
<dbReference type="PRINTS" id="PR00348">
    <property type="entry name" value="UBIQUITIN"/>
</dbReference>
<evidence type="ECO:0000313" key="4">
    <source>
        <dbReference type="Proteomes" id="UP000708148"/>
    </source>
</evidence>
<sequence length="670" mass="75650">MASRQQHRSKMDRVRLQSVEINSEDLDEVESLYDAAEPCYAVVYRSRQGEGTPSTSGGGGVRVVSCIKAEVEERYSRKIFGRMEDFVRAVTYLVDESERECSHALDLPACCVFDAAPSAASARAVIQENRTLIRHFAPVLDVDPAMNLLYERQLFKIRSGPKGGRGRHVGSRSPGPRSRAPYREAGRGAPSSLDDYGTSDGDYSVSHGRHGRDADPETPPGVYEEGGGWKGSPVSPAYDAPGGRGRLDAEPRPPGTLQRTRSLGERSKELEGGGGGGAGGSFLYSTMPVDPFPWQGVADQDDRSHGRSPKYGAPRDKFDHQQYMQEPPLEEGESHHLEPPGRAGPRRRMQEPGDFDDLGYDRQLREGGEHDQPSRRSRQEAHRHDDDWRYGDDQRQYQDDGRRYQDEGRRYQDEGRWYEDEERRYQDEGQRYQDEGRRYQDEGRRHPDEYGDEARPYQHHDEYHDEHTPVHGHQQPERQEIWKDSSADERCRRREVPPKGYPSYQEGDAYLEDGQQYGEEMSAPGQYGYSKNAGHKPSGHRIPEGVPPLKSIQSLHAGRAQDWQDGQAPLHSPQGQGVDWEADTAPAQPAPEAEKPNQSKFTMEVDPRETVGSLKQKIYKARGYHPNVQRLVFDGTILSDKMRLADCNVTEDSTLVLWLLLGKGRAVRVM</sequence>
<dbReference type="PANTHER" id="PTHR10621">
    <property type="entry name" value="UV EXCISION REPAIR PROTEIN RAD23"/>
    <property type="match status" value="1"/>
</dbReference>
<dbReference type="GO" id="GO:0043161">
    <property type="term" value="P:proteasome-mediated ubiquitin-dependent protein catabolic process"/>
    <property type="evidence" value="ECO:0007669"/>
    <property type="project" value="TreeGrafter"/>
</dbReference>